<dbReference type="SUPFAM" id="SSF54862">
    <property type="entry name" value="4Fe-4S ferredoxins"/>
    <property type="match status" value="1"/>
</dbReference>
<dbReference type="PROSITE" id="PS51379">
    <property type="entry name" value="4FE4S_FER_2"/>
    <property type="match status" value="2"/>
</dbReference>
<accession>A0A0E3K0X6</accession>
<dbReference type="Pfam" id="PF12838">
    <property type="entry name" value="Fer4_7"/>
    <property type="match status" value="1"/>
</dbReference>
<dbReference type="AlphaFoldDB" id="A0A0E3K0X6"/>
<evidence type="ECO:0000259" key="1">
    <source>
        <dbReference type="PROSITE" id="PS51379"/>
    </source>
</evidence>
<gene>
    <name evidence="2" type="ORF">CSCA_2918</name>
</gene>
<dbReference type="InterPro" id="IPR052911">
    <property type="entry name" value="Corrinoid_activation_enz"/>
</dbReference>
<evidence type="ECO:0000313" key="2">
    <source>
        <dbReference type="EMBL" id="AKA70043.1"/>
    </source>
</evidence>
<reference evidence="2 3" key="1">
    <citation type="journal article" date="2015" name="J. Biotechnol.">
        <title>Complete genome sequence of a malodorant-producing acetogen, Clostridium scatologenes ATCC 25775(T).</title>
        <authorList>
            <person name="Zhu Z."/>
            <person name="Guo T."/>
            <person name="Zheng H."/>
            <person name="Song T."/>
            <person name="Ouyang P."/>
            <person name="Xie J."/>
        </authorList>
    </citation>
    <scope>NUCLEOTIDE SEQUENCE [LARGE SCALE GENOMIC DNA]</scope>
    <source>
        <strain evidence="2 3">ATCC 25775</strain>
    </source>
</reference>
<evidence type="ECO:0000313" key="3">
    <source>
        <dbReference type="Proteomes" id="UP000033115"/>
    </source>
</evidence>
<feature type="domain" description="4Fe-4S ferredoxin-type" evidence="1">
    <location>
        <begin position="4"/>
        <end position="33"/>
    </location>
</feature>
<organism evidence="2 3">
    <name type="scientific">Clostridium scatologenes</name>
    <dbReference type="NCBI Taxonomy" id="1548"/>
    <lineage>
        <taxon>Bacteria</taxon>
        <taxon>Bacillati</taxon>
        <taxon>Bacillota</taxon>
        <taxon>Clostridia</taxon>
        <taxon>Eubacteriales</taxon>
        <taxon>Clostridiaceae</taxon>
        <taxon>Clostridium</taxon>
    </lineage>
</organism>
<dbReference type="EMBL" id="CP009933">
    <property type="protein sequence ID" value="AKA70043.1"/>
    <property type="molecule type" value="Genomic_DNA"/>
</dbReference>
<protein>
    <submittedName>
        <fullName evidence="2">4Fe-4S ferredoxin iron-sulfur binding domain protein</fullName>
    </submittedName>
</protein>
<dbReference type="Proteomes" id="UP000033115">
    <property type="component" value="Chromosome"/>
</dbReference>
<dbReference type="STRING" id="1548.CSCA_2918"/>
<dbReference type="Gene3D" id="3.30.70.20">
    <property type="match status" value="1"/>
</dbReference>
<feature type="domain" description="4Fe-4S ferredoxin-type" evidence="1">
    <location>
        <begin position="34"/>
        <end position="63"/>
    </location>
</feature>
<dbReference type="PANTHER" id="PTHR42895:SF1">
    <property type="entry name" value="IRON-SULFUR CLUSTER PROTEIN"/>
    <property type="match status" value="1"/>
</dbReference>
<dbReference type="RefSeq" id="WP_029161381.1">
    <property type="nucleotide sequence ID" value="NZ_CP009933.1"/>
</dbReference>
<name>A0A0E3K0X6_CLOSL</name>
<dbReference type="PANTHER" id="PTHR42895">
    <property type="entry name" value="IRON-SULFUR CLUSTER-BINDING PROTEIN-RELATED"/>
    <property type="match status" value="1"/>
</dbReference>
<dbReference type="InterPro" id="IPR017896">
    <property type="entry name" value="4Fe4S_Fe-S-bd"/>
</dbReference>
<dbReference type="HOGENOM" id="CLU_074768_0_0_9"/>
<sequence length="247" mass="27429">MKRKIVSIDEKKCNRCGLCVEGCHEGAIELIDGKAKLVSDEYCDGLGDCLPQCPTGAIEIIERESKEYDEEAVKKRMAEKTNEKSSSKPMPCGCPGTMAKKIERKTLNVANTNVVKAKEISLDMPIQSQLSQWPVQLKLVNPNAQYFKNANLLVAADCTAYAYANFHNDFIKDHITVIGCPKLDDNEYYKEKLTEILKNNNIKSITVVRMEVPCCGGIISSIKEAMLQSQTIVPYKEVTVSSDGNIL</sequence>
<keyword evidence="3" id="KW-1185">Reference proteome</keyword>
<dbReference type="KEGG" id="csq:CSCA_2918"/>
<proteinExistence type="predicted"/>